<name>A0A6V7WYT2_MELEN</name>
<evidence type="ECO:0000313" key="2">
    <source>
        <dbReference type="EMBL" id="CAD2192190.1"/>
    </source>
</evidence>
<dbReference type="Pfam" id="PF23003">
    <property type="entry name" value="Fn1_2"/>
    <property type="match status" value="1"/>
</dbReference>
<dbReference type="Proteomes" id="UP000580250">
    <property type="component" value="Unassembled WGS sequence"/>
</dbReference>
<comment type="caution">
    <text evidence="2">The sequence shown here is derived from an EMBL/GenBank/DDBJ whole genome shotgun (WGS) entry which is preliminary data.</text>
</comment>
<dbReference type="OrthoDB" id="5776013at2759"/>
<reference evidence="2 3" key="1">
    <citation type="submission" date="2020-08" db="EMBL/GenBank/DDBJ databases">
        <authorList>
            <person name="Koutsovoulos G."/>
            <person name="Danchin GJ E."/>
        </authorList>
    </citation>
    <scope>NUCLEOTIDE SEQUENCE [LARGE SCALE GENOMIC DNA]</scope>
</reference>
<accession>A0A6V7WYT2</accession>
<dbReference type="InterPro" id="IPR055119">
    <property type="entry name" value="Mig18_Fn1"/>
</dbReference>
<organism evidence="2 3">
    <name type="scientific">Meloidogyne enterolobii</name>
    <name type="common">Root-knot nematode worm</name>
    <name type="synonym">Meloidogyne mayaguensis</name>
    <dbReference type="NCBI Taxonomy" id="390850"/>
    <lineage>
        <taxon>Eukaryota</taxon>
        <taxon>Metazoa</taxon>
        <taxon>Ecdysozoa</taxon>
        <taxon>Nematoda</taxon>
        <taxon>Chromadorea</taxon>
        <taxon>Rhabditida</taxon>
        <taxon>Tylenchina</taxon>
        <taxon>Tylenchomorpha</taxon>
        <taxon>Tylenchoidea</taxon>
        <taxon>Meloidogynidae</taxon>
        <taxon>Meloidogyninae</taxon>
        <taxon>Meloidogyne</taxon>
    </lineage>
</organism>
<protein>
    <recommendedName>
        <fullName evidence="1">Abnormal cell migration protein 18-like fibronectin type I domain-containing protein</fullName>
    </recommendedName>
</protein>
<evidence type="ECO:0000259" key="1">
    <source>
        <dbReference type="Pfam" id="PF23003"/>
    </source>
</evidence>
<proteinExistence type="predicted"/>
<evidence type="ECO:0000313" key="3">
    <source>
        <dbReference type="Proteomes" id="UP000580250"/>
    </source>
</evidence>
<gene>
    <name evidence="2" type="ORF">MENT_LOCUS45064</name>
</gene>
<dbReference type="AlphaFoldDB" id="A0A6V7WYT2"/>
<feature type="domain" description="Abnormal cell migration protein 18-like fibronectin type I" evidence="1">
    <location>
        <begin position="44"/>
        <end position="111"/>
    </location>
</feature>
<sequence length="117" mass="13799">MKYIWDYIYNLKFILKRKMESKIKTILLLITLFALIANIYGQGVCVHQGKEYRNGEEWTYRSFIMRCDVHHNYWQTKVVACVSLMGDRIPVGGQKSDRHGLWKCIQDPSGNTRLVQE</sequence>
<dbReference type="EMBL" id="CAJEWN010000926">
    <property type="protein sequence ID" value="CAD2192190.1"/>
    <property type="molecule type" value="Genomic_DNA"/>
</dbReference>